<comment type="caution">
    <text evidence="1">The sequence shown here is derived from an EMBL/GenBank/DDBJ whole genome shotgun (WGS) entry which is preliminary data.</text>
</comment>
<gene>
    <name evidence="1" type="primary">Acey_s0019.g3762</name>
    <name evidence="1" type="ORF">Y032_0019g3762</name>
</gene>
<dbReference type="AlphaFoldDB" id="A0A016V2T4"/>
<proteinExistence type="predicted"/>
<dbReference type="Proteomes" id="UP000024635">
    <property type="component" value="Unassembled WGS sequence"/>
</dbReference>
<reference evidence="2" key="1">
    <citation type="journal article" date="2015" name="Nat. Genet.">
        <title>The genome and transcriptome of the zoonotic hookworm Ancylostoma ceylanicum identify infection-specific gene families.</title>
        <authorList>
            <person name="Schwarz E.M."/>
            <person name="Hu Y."/>
            <person name="Antoshechkin I."/>
            <person name="Miller M.M."/>
            <person name="Sternberg P.W."/>
            <person name="Aroian R.V."/>
        </authorList>
    </citation>
    <scope>NUCLEOTIDE SEQUENCE</scope>
    <source>
        <strain evidence="2">HY135</strain>
    </source>
</reference>
<accession>A0A016V2T4</accession>
<sequence length="84" mass="9538">MSILSILYHIQCRIHFVPAAANATTIFLISLRRLAFCSTLLHYSHCNLTKTKVLYKTSAIFVIRASNNPLDGSVGKNLYRTRIR</sequence>
<protein>
    <submittedName>
        <fullName evidence="1">Uncharacterized protein</fullName>
    </submittedName>
</protein>
<evidence type="ECO:0000313" key="2">
    <source>
        <dbReference type="Proteomes" id="UP000024635"/>
    </source>
</evidence>
<organism evidence="1 2">
    <name type="scientific">Ancylostoma ceylanicum</name>
    <dbReference type="NCBI Taxonomy" id="53326"/>
    <lineage>
        <taxon>Eukaryota</taxon>
        <taxon>Metazoa</taxon>
        <taxon>Ecdysozoa</taxon>
        <taxon>Nematoda</taxon>
        <taxon>Chromadorea</taxon>
        <taxon>Rhabditida</taxon>
        <taxon>Rhabditina</taxon>
        <taxon>Rhabditomorpha</taxon>
        <taxon>Strongyloidea</taxon>
        <taxon>Ancylostomatidae</taxon>
        <taxon>Ancylostomatinae</taxon>
        <taxon>Ancylostoma</taxon>
    </lineage>
</organism>
<keyword evidence="2" id="KW-1185">Reference proteome</keyword>
<name>A0A016V2T4_9BILA</name>
<evidence type="ECO:0000313" key="1">
    <source>
        <dbReference type="EMBL" id="EYC21342.1"/>
    </source>
</evidence>
<dbReference type="EMBL" id="JARK01001355">
    <property type="protein sequence ID" value="EYC21342.1"/>
    <property type="molecule type" value="Genomic_DNA"/>
</dbReference>